<feature type="domain" description="Integrase catalytic" evidence="3">
    <location>
        <begin position="406"/>
        <end position="565"/>
    </location>
</feature>
<dbReference type="AlphaFoldDB" id="A0A819TW24"/>
<comment type="caution">
    <text evidence="4">The sequence shown here is derived from an EMBL/GenBank/DDBJ whole genome shotgun (WGS) entry which is preliminary data.</text>
</comment>
<evidence type="ECO:0000313" key="5">
    <source>
        <dbReference type="Proteomes" id="UP000663823"/>
    </source>
</evidence>
<dbReference type="EMBL" id="CAJOAX010010197">
    <property type="protein sequence ID" value="CAF4070739.1"/>
    <property type="molecule type" value="Genomic_DNA"/>
</dbReference>
<organism evidence="4 5">
    <name type="scientific">Rotaria sordida</name>
    <dbReference type="NCBI Taxonomy" id="392033"/>
    <lineage>
        <taxon>Eukaryota</taxon>
        <taxon>Metazoa</taxon>
        <taxon>Spiralia</taxon>
        <taxon>Gnathifera</taxon>
        <taxon>Rotifera</taxon>
        <taxon>Eurotatoria</taxon>
        <taxon>Bdelloidea</taxon>
        <taxon>Philodinida</taxon>
        <taxon>Philodinidae</taxon>
        <taxon>Rotaria</taxon>
    </lineage>
</organism>
<dbReference type="Proteomes" id="UP000663823">
    <property type="component" value="Unassembled WGS sequence"/>
</dbReference>
<dbReference type="InterPro" id="IPR043128">
    <property type="entry name" value="Rev_trsase/Diguanyl_cyclase"/>
</dbReference>
<evidence type="ECO:0000313" key="4">
    <source>
        <dbReference type="EMBL" id="CAF4070739.1"/>
    </source>
</evidence>
<dbReference type="FunFam" id="3.30.420.10:FF:000032">
    <property type="entry name" value="Retrovirus-related Pol polyprotein from transposon 297-like Protein"/>
    <property type="match status" value="1"/>
</dbReference>
<accession>A0A819TW24</accession>
<feature type="domain" description="Reverse transcriptase" evidence="2">
    <location>
        <begin position="17"/>
        <end position="196"/>
    </location>
</feature>
<dbReference type="GO" id="GO:0015074">
    <property type="term" value="P:DNA integration"/>
    <property type="evidence" value="ECO:0007669"/>
    <property type="project" value="InterPro"/>
</dbReference>
<dbReference type="SUPFAM" id="SSF53098">
    <property type="entry name" value="Ribonuclease H-like"/>
    <property type="match status" value="1"/>
</dbReference>
<dbReference type="InterPro" id="IPR012337">
    <property type="entry name" value="RNaseH-like_sf"/>
</dbReference>
<dbReference type="CDD" id="cd01647">
    <property type="entry name" value="RT_LTR"/>
    <property type="match status" value="1"/>
</dbReference>
<dbReference type="InterPro" id="IPR043502">
    <property type="entry name" value="DNA/RNA_pol_sf"/>
</dbReference>
<dbReference type="SUPFAM" id="SSF56672">
    <property type="entry name" value="DNA/RNA polymerases"/>
    <property type="match status" value="1"/>
</dbReference>
<feature type="region of interest" description="Disordered" evidence="1">
    <location>
        <begin position="336"/>
        <end position="376"/>
    </location>
</feature>
<dbReference type="Gene3D" id="3.30.70.270">
    <property type="match status" value="1"/>
</dbReference>
<evidence type="ECO:0000259" key="3">
    <source>
        <dbReference type="PROSITE" id="PS50994"/>
    </source>
</evidence>
<dbReference type="GO" id="GO:0003676">
    <property type="term" value="F:nucleic acid binding"/>
    <property type="evidence" value="ECO:0007669"/>
    <property type="project" value="InterPro"/>
</dbReference>
<dbReference type="Gene3D" id="3.10.10.10">
    <property type="entry name" value="HIV Type 1 Reverse Transcriptase, subunit A, domain 1"/>
    <property type="match status" value="1"/>
</dbReference>
<dbReference type="PANTHER" id="PTHR37984:SF5">
    <property type="entry name" value="PROTEIN NYNRIN-LIKE"/>
    <property type="match status" value="1"/>
</dbReference>
<dbReference type="InterPro" id="IPR000477">
    <property type="entry name" value="RT_dom"/>
</dbReference>
<dbReference type="InterPro" id="IPR036397">
    <property type="entry name" value="RNaseH_sf"/>
</dbReference>
<dbReference type="Gene3D" id="3.30.420.10">
    <property type="entry name" value="Ribonuclease H-like superfamily/Ribonuclease H"/>
    <property type="match status" value="1"/>
</dbReference>
<dbReference type="PROSITE" id="PS50994">
    <property type="entry name" value="INTEGRASE"/>
    <property type="match status" value="1"/>
</dbReference>
<dbReference type="Pfam" id="PF00665">
    <property type="entry name" value="rve"/>
    <property type="match status" value="1"/>
</dbReference>
<dbReference type="InterPro" id="IPR001584">
    <property type="entry name" value="Integrase_cat-core"/>
</dbReference>
<name>A0A819TW24_9BILA</name>
<protein>
    <submittedName>
        <fullName evidence="4">Uncharacterized protein</fullName>
    </submittedName>
</protein>
<proteinExistence type="predicted"/>
<dbReference type="Pfam" id="PF00078">
    <property type="entry name" value="RVT_1"/>
    <property type="match status" value="1"/>
</dbReference>
<gene>
    <name evidence="4" type="ORF">OTI717_LOCUS32652</name>
</gene>
<reference evidence="4" key="1">
    <citation type="submission" date="2021-02" db="EMBL/GenBank/DDBJ databases">
        <authorList>
            <person name="Nowell W R."/>
        </authorList>
    </citation>
    <scope>NUCLEOTIDE SEQUENCE</scope>
</reference>
<sequence>CTPTKQEKMYKIIQELLHFGLIRPSDSPYAAPAMLVAKHDGTWRMVVDYKKLNNITIKDNYPLPNIEQVIQLLSGGYNFFSKLDMKSGFCQILIKEEDKFKTAFITPNGLFEWNVLAQGLKNSPPSFQRVMTDILSTCRQFSLVYIDDIAVYSHLFEEHLNHLTKVLPALFKHNFQLNPVKCSIFHQQIDYLSHTISEHGVKPTNEQVQAMIKLRQPTKLPEANKFLGALPHKFEWGASQSQAFSQLKQLLITSPLFLDFPDDNYPIILTTDESEIGIGGRHNCLADYLSRHPIQNNEEIFDEDYSISMLFQGKPPETVHAPVNHPPVIGAIVTRSKMKQIQQQQNENDKITPPTVNDIPSSSSKDKIKHSNKSSSHLITSNNFDITQIKLEHRTKKPDRLNPIPTPKGPFQLICIDYCGPFKPTPRGNQYVLYITDYFTRWMTAIVLPDCSAQTTAQTLFNNYICQYGVPLAILSDQGTHFKNQLMESIAKLIGYNHIFSSVYHPQSNEMIERFKAIFVPQIVKLQDLGNNNYDEFLSPVVFVYNIGIHATTKYSPFQLQFGREPRLPTNEPSSSITFNKPNDYYVQLKKNLLIIQQHARDNIIRR</sequence>
<evidence type="ECO:0000256" key="1">
    <source>
        <dbReference type="SAM" id="MobiDB-lite"/>
    </source>
</evidence>
<dbReference type="PROSITE" id="PS50878">
    <property type="entry name" value="RT_POL"/>
    <property type="match status" value="1"/>
</dbReference>
<evidence type="ECO:0000259" key="2">
    <source>
        <dbReference type="PROSITE" id="PS50878"/>
    </source>
</evidence>
<dbReference type="PANTHER" id="PTHR37984">
    <property type="entry name" value="PROTEIN CBG26694"/>
    <property type="match status" value="1"/>
</dbReference>
<feature type="non-terminal residue" evidence="4">
    <location>
        <position position="1"/>
    </location>
</feature>
<dbReference type="InterPro" id="IPR050951">
    <property type="entry name" value="Retrovirus_Pol_polyprotein"/>
</dbReference>